<protein>
    <submittedName>
        <fullName evidence="1">Uncharacterized protein</fullName>
    </submittedName>
</protein>
<proteinExistence type="predicted"/>
<dbReference type="Proteomes" id="UP000616885">
    <property type="component" value="Unassembled WGS sequence"/>
</dbReference>
<reference evidence="2" key="2">
    <citation type="submission" date="2020-10" db="EMBL/GenBank/DDBJ databases">
        <title>High-Quality Genome Resource of Clonostachys rosea strain S41 by Oxford Nanopore Long-Read Sequencing.</title>
        <authorList>
            <person name="Wang H."/>
        </authorList>
    </citation>
    <scope>NUCLEOTIDE SEQUENCE</scope>
    <source>
        <strain evidence="2">S41</strain>
    </source>
</reference>
<accession>A0A0B7KAG2</accession>
<name>A0A0B7KAG2_BIOOC</name>
<evidence type="ECO:0000313" key="1">
    <source>
        <dbReference type="EMBL" id="CEO51880.1"/>
    </source>
</evidence>
<dbReference type="EMBL" id="CDPU01000025">
    <property type="protein sequence ID" value="CEO51880.1"/>
    <property type="molecule type" value="Genomic_DNA"/>
</dbReference>
<dbReference type="EMBL" id="JADCTT010000010">
    <property type="protein sequence ID" value="KAF9747545.1"/>
    <property type="molecule type" value="Genomic_DNA"/>
</dbReference>
<reference evidence="1" key="1">
    <citation type="submission" date="2015-01" db="EMBL/GenBank/DDBJ databases">
        <authorList>
            <person name="Durling Mikael"/>
        </authorList>
    </citation>
    <scope>NUCLEOTIDE SEQUENCE</scope>
</reference>
<sequence>MRWFEDIPTELRLQVYHLLCKSTTVVIHSKCHCRGRNGKYKPLRGAVAFLCSSKAALADFGPVFRDEAIFMLHTQDYNPPDPLWVARGLHSRFFNDIEERELSEFFVQGHMRLWIDHRDKDLLAPRSIFNVPSARFTVTDPLGQAQTSLKQIHETQKLFSLIQYCRGRVEMLEFWWHHASSKRNDPVVPWHVCVDSKSNFVIKGPNTTGFRSLQNQFLKLLKQSLISGITDNIKFTFVQM</sequence>
<evidence type="ECO:0000313" key="2">
    <source>
        <dbReference type="EMBL" id="KAF9747545.1"/>
    </source>
</evidence>
<gene>
    <name evidence="1" type="ORF">BN869_000007938_1</name>
    <name evidence="2" type="ORF">IM811_002879</name>
</gene>
<dbReference type="AlphaFoldDB" id="A0A0B7KAG2"/>
<organism evidence="1">
    <name type="scientific">Bionectria ochroleuca</name>
    <name type="common">Gliocladium roseum</name>
    <dbReference type="NCBI Taxonomy" id="29856"/>
    <lineage>
        <taxon>Eukaryota</taxon>
        <taxon>Fungi</taxon>
        <taxon>Dikarya</taxon>
        <taxon>Ascomycota</taxon>
        <taxon>Pezizomycotina</taxon>
        <taxon>Sordariomycetes</taxon>
        <taxon>Hypocreomycetidae</taxon>
        <taxon>Hypocreales</taxon>
        <taxon>Bionectriaceae</taxon>
        <taxon>Clonostachys</taxon>
    </lineage>
</organism>